<feature type="compositionally biased region" description="Low complexity" evidence="1">
    <location>
        <begin position="64"/>
        <end position="88"/>
    </location>
</feature>
<keyword evidence="3" id="KW-1185">Reference proteome</keyword>
<evidence type="ECO:0000313" key="2">
    <source>
        <dbReference type="EMBL" id="GAU41539.1"/>
    </source>
</evidence>
<protein>
    <submittedName>
        <fullName evidence="2">Uncharacterized protein</fullName>
    </submittedName>
</protein>
<evidence type="ECO:0000313" key="3">
    <source>
        <dbReference type="Proteomes" id="UP000242715"/>
    </source>
</evidence>
<reference evidence="3" key="1">
    <citation type="journal article" date="2017" name="Front. Plant Sci.">
        <title>Climate Clever Clovers: New Paradigm to Reduce the Environmental Footprint of Ruminants by Breeding Low Methanogenic Forages Utilizing Haplotype Variation.</title>
        <authorList>
            <person name="Kaur P."/>
            <person name="Appels R."/>
            <person name="Bayer P.E."/>
            <person name="Keeble-Gagnere G."/>
            <person name="Wang J."/>
            <person name="Hirakawa H."/>
            <person name="Shirasawa K."/>
            <person name="Vercoe P."/>
            <person name="Stefanova K."/>
            <person name="Durmic Z."/>
            <person name="Nichols P."/>
            <person name="Revell C."/>
            <person name="Isobe S.N."/>
            <person name="Edwards D."/>
            <person name="Erskine W."/>
        </authorList>
    </citation>
    <scope>NUCLEOTIDE SEQUENCE [LARGE SCALE GENOMIC DNA]</scope>
    <source>
        <strain evidence="3">cv. Daliak</strain>
    </source>
</reference>
<evidence type="ECO:0000256" key="1">
    <source>
        <dbReference type="SAM" id="MobiDB-lite"/>
    </source>
</evidence>
<dbReference type="OrthoDB" id="10516975at2759"/>
<dbReference type="AlphaFoldDB" id="A0A2Z6PB25"/>
<feature type="region of interest" description="Disordered" evidence="1">
    <location>
        <begin position="1"/>
        <end position="135"/>
    </location>
</feature>
<name>A0A2Z6PB25_TRISU</name>
<sequence>MAKQTAPVVNTSSPSVGTNSGAPQQKNMAKHTAPVVNTSSSSADTNSGAPQQRNTAKHTTPVVNTSAGTNTPSPSSSNPNLPSATPTNIQSETAASIEEDNDHNSQPEHFIPFGDPTLPGPHNPHLPWGKDHSDNKVWIYTLKG</sequence>
<proteinExistence type="predicted"/>
<accession>A0A2Z6PB25</accession>
<dbReference type="Proteomes" id="UP000242715">
    <property type="component" value="Unassembled WGS sequence"/>
</dbReference>
<dbReference type="EMBL" id="DF973869">
    <property type="protein sequence ID" value="GAU41539.1"/>
    <property type="molecule type" value="Genomic_DNA"/>
</dbReference>
<organism evidence="2 3">
    <name type="scientific">Trifolium subterraneum</name>
    <name type="common">Subterranean clover</name>
    <dbReference type="NCBI Taxonomy" id="3900"/>
    <lineage>
        <taxon>Eukaryota</taxon>
        <taxon>Viridiplantae</taxon>
        <taxon>Streptophyta</taxon>
        <taxon>Embryophyta</taxon>
        <taxon>Tracheophyta</taxon>
        <taxon>Spermatophyta</taxon>
        <taxon>Magnoliopsida</taxon>
        <taxon>eudicotyledons</taxon>
        <taxon>Gunneridae</taxon>
        <taxon>Pentapetalae</taxon>
        <taxon>rosids</taxon>
        <taxon>fabids</taxon>
        <taxon>Fabales</taxon>
        <taxon>Fabaceae</taxon>
        <taxon>Papilionoideae</taxon>
        <taxon>50 kb inversion clade</taxon>
        <taxon>NPAAA clade</taxon>
        <taxon>Hologalegina</taxon>
        <taxon>IRL clade</taxon>
        <taxon>Trifolieae</taxon>
        <taxon>Trifolium</taxon>
    </lineage>
</organism>
<gene>
    <name evidence="2" type="ORF">TSUD_140700</name>
</gene>
<feature type="compositionally biased region" description="Polar residues" evidence="1">
    <location>
        <begin position="7"/>
        <end position="27"/>
    </location>
</feature>
<feature type="compositionally biased region" description="Polar residues" evidence="1">
    <location>
        <begin position="35"/>
        <end position="63"/>
    </location>
</feature>